<accession>A0A0U9H5P6</accession>
<dbReference type="OrthoDB" id="9776731at2"/>
<reference evidence="4" key="1">
    <citation type="submission" date="2015-07" db="EMBL/GenBank/DDBJ databases">
        <title>Draft Genome Sequence of Oceanobacillus picturae Heshi-B3 that Was Isolated from Fermented Rice Bran with Aging Salted Mackerel, Which Was Named Heshiko as Traditional Fermented Seafood in Japan.</title>
        <authorList>
            <person name="Akuzawa S."/>
            <person name="Nakagawa J."/>
            <person name="Kanekatsu T."/>
            <person name="Kanesaki Y."/>
            <person name="Suzuki T."/>
        </authorList>
    </citation>
    <scope>NUCLEOTIDE SEQUENCE [LARGE SCALE GENOMIC DNA]</scope>
    <source>
        <strain evidence="4">Heshi-B3</strain>
    </source>
</reference>
<dbReference type="InterPro" id="IPR002933">
    <property type="entry name" value="Peptidase_M20"/>
</dbReference>
<comment type="cofactor">
    <cofactor evidence="1">
        <name>Mn(2+)</name>
        <dbReference type="ChEBI" id="CHEBI:29035"/>
    </cofactor>
    <text evidence="1">The Mn(2+) ion enhances activity.</text>
</comment>
<sequence>MQQLEDKLIQWRRDFHQYPETGFMEMRTASIVASILDKLGFQLKMGKEVMSEADCMGKPTEEETKKHYQWAQKNGAIDDYLNPFSEGYTGIVATLDTGKKGPIIAYRFDMDALDILESDSNEHFPHNEGFSSKVHGKMHACGHDSHTSMGLGLATLLIENKEELKGKIKLIFQPAEEGTRGAKAMAAANIVEDVDYFIATHIGVGVPHKQFVAANSGFLATSKLDITYDGTAAHAGGSPEQGKNALLAAAASVLSLHGISRHSGGTTRINVGQLEAGAGRNIIANHASMKVETRGETSEINDYVKEQVTSIVSGAATMYQVKYKIETVGEALSCKCSLDLAGILHKCAEASPDIEISQLEDNTPGGSEDATYFMNEVQKNGGKATYCVFGTELAAGHHNEKFDIKEDTLIPAVNILFQSAKVIMEQ</sequence>
<feature type="binding site" evidence="1">
    <location>
        <position position="201"/>
    </location>
    <ligand>
        <name>Mn(2+)</name>
        <dbReference type="ChEBI" id="CHEBI:29035"/>
        <label>2</label>
    </ligand>
</feature>
<feature type="binding site" evidence="1">
    <location>
        <position position="143"/>
    </location>
    <ligand>
        <name>Mn(2+)</name>
        <dbReference type="ChEBI" id="CHEBI:29035"/>
        <label>2</label>
    </ligand>
</feature>
<dbReference type="EMBL" id="BBXV01000014">
    <property type="protein sequence ID" value="GAQ17344.1"/>
    <property type="molecule type" value="Genomic_DNA"/>
</dbReference>
<feature type="binding site" evidence="1">
    <location>
        <position position="141"/>
    </location>
    <ligand>
        <name>Mn(2+)</name>
        <dbReference type="ChEBI" id="CHEBI:29035"/>
        <label>2</label>
    </ligand>
</feature>
<dbReference type="InterPro" id="IPR011650">
    <property type="entry name" value="Peptidase_M20_dimer"/>
</dbReference>
<dbReference type="InterPro" id="IPR017439">
    <property type="entry name" value="Amidohydrolase"/>
</dbReference>
<dbReference type="PIRSF" id="PIRSF005962">
    <property type="entry name" value="Pept_M20D_amidohydro"/>
    <property type="match status" value="1"/>
</dbReference>
<proteinExistence type="predicted"/>
<keyword evidence="1" id="KW-0479">Metal-binding</keyword>
<comment type="caution">
    <text evidence="3">The sequence shown here is derived from an EMBL/GenBank/DDBJ whole genome shotgun (WGS) entry which is preliminary data.</text>
</comment>
<dbReference type="PANTHER" id="PTHR30575:SF3">
    <property type="entry name" value="PEPTIDASE M20 DIMERISATION DOMAIN-CONTAINING PROTEIN"/>
    <property type="match status" value="1"/>
</dbReference>
<evidence type="ECO:0000259" key="2">
    <source>
        <dbReference type="Pfam" id="PF07687"/>
    </source>
</evidence>
<dbReference type="PANTHER" id="PTHR30575">
    <property type="entry name" value="PEPTIDASE M20"/>
    <property type="match status" value="1"/>
</dbReference>
<dbReference type="Gene3D" id="3.40.630.10">
    <property type="entry name" value="Zn peptidases"/>
    <property type="match status" value="2"/>
</dbReference>
<reference evidence="3 4" key="2">
    <citation type="journal article" date="2016" name="Genome Announc.">
        <title>Draft Genome Sequence of Oceanobacillus picturae Heshi-B3, Isolated from Fermented Rice Bran in a Traditional Japanese Seafood Dish.</title>
        <authorList>
            <person name="Akuzawa S."/>
            <person name="Nagaoka J."/>
            <person name="Kanekatsu M."/>
            <person name="Kanesaki Y."/>
            <person name="Suzuki T."/>
        </authorList>
    </citation>
    <scope>NUCLEOTIDE SEQUENCE [LARGE SCALE GENOMIC DNA]</scope>
    <source>
        <strain evidence="3 4">Heshi-B3</strain>
    </source>
</reference>
<dbReference type="InterPro" id="IPR036264">
    <property type="entry name" value="Bact_exopeptidase_dim_dom"/>
</dbReference>
<dbReference type="GO" id="GO:0046872">
    <property type="term" value="F:metal ion binding"/>
    <property type="evidence" value="ECO:0007669"/>
    <property type="project" value="UniProtKB-KW"/>
</dbReference>
<dbReference type="Pfam" id="PF01546">
    <property type="entry name" value="Peptidase_M20"/>
    <property type="match status" value="1"/>
</dbReference>
<dbReference type="GO" id="GO:0046657">
    <property type="term" value="P:folic acid catabolic process"/>
    <property type="evidence" value="ECO:0007669"/>
    <property type="project" value="TreeGrafter"/>
</dbReference>
<protein>
    <submittedName>
        <fullName evidence="3">Indole-3-acetyl-aspartic acid hydrolase</fullName>
    </submittedName>
</protein>
<dbReference type="NCBIfam" id="TIGR01891">
    <property type="entry name" value="amidohydrolases"/>
    <property type="match status" value="1"/>
</dbReference>
<evidence type="ECO:0000256" key="1">
    <source>
        <dbReference type="PIRSR" id="PIRSR005962-1"/>
    </source>
</evidence>
<gene>
    <name evidence="3" type="ORF">OPHB3_1269</name>
</gene>
<organism evidence="3 4">
    <name type="scientific">Oceanobacillus picturae</name>
    <dbReference type="NCBI Taxonomy" id="171693"/>
    <lineage>
        <taxon>Bacteria</taxon>
        <taxon>Bacillati</taxon>
        <taxon>Bacillota</taxon>
        <taxon>Bacilli</taxon>
        <taxon>Bacillales</taxon>
        <taxon>Bacillaceae</taxon>
        <taxon>Oceanobacillus</taxon>
    </lineage>
</organism>
<keyword evidence="3" id="KW-0378">Hydrolase</keyword>
<evidence type="ECO:0000313" key="3">
    <source>
        <dbReference type="EMBL" id="GAQ17344.1"/>
    </source>
</evidence>
<evidence type="ECO:0000313" key="4">
    <source>
        <dbReference type="Proteomes" id="UP000052946"/>
    </source>
</evidence>
<keyword evidence="1" id="KW-0464">Manganese</keyword>
<dbReference type="AlphaFoldDB" id="A0A0U9H5P6"/>
<feature type="domain" description="Peptidase M20 dimerisation" evidence="2">
    <location>
        <begin position="225"/>
        <end position="313"/>
    </location>
</feature>
<dbReference type="InterPro" id="IPR052030">
    <property type="entry name" value="Peptidase_M20/M20A_hydrolases"/>
</dbReference>
<name>A0A0U9H5P6_9BACI</name>
<dbReference type="Pfam" id="PF07687">
    <property type="entry name" value="M20_dimer"/>
    <property type="match status" value="1"/>
</dbReference>
<dbReference type="GO" id="GO:0005737">
    <property type="term" value="C:cytoplasm"/>
    <property type="evidence" value="ECO:0007669"/>
    <property type="project" value="TreeGrafter"/>
</dbReference>
<dbReference type="RefSeq" id="WP_058949779.1">
    <property type="nucleotide sequence ID" value="NZ_BBXV01000014.1"/>
</dbReference>
<dbReference type="SUPFAM" id="SSF53187">
    <property type="entry name" value="Zn-dependent exopeptidases"/>
    <property type="match status" value="1"/>
</dbReference>
<dbReference type="GO" id="GO:0071713">
    <property type="term" value="F:para-aminobenzoyl-glutamate hydrolase activity"/>
    <property type="evidence" value="ECO:0007669"/>
    <property type="project" value="TreeGrafter"/>
</dbReference>
<dbReference type="SUPFAM" id="SSF55031">
    <property type="entry name" value="Bacterial exopeptidase dimerisation domain"/>
    <property type="match status" value="1"/>
</dbReference>
<feature type="binding site" evidence="1">
    <location>
        <position position="398"/>
    </location>
    <ligand>
        <name>Mn(2+)</name>
        <dbReference type="ChEBI" id="CHEBI:29035"/>
        <label>2</label>
    </ligand>
</feature>
<dbReference type="GO" id="GO:0016805">
    <property type="term" value="F:dipeptidase activity"/>
    <property type="evidence" value="ECO:0007669"/>
    <property type="project" value="TreeGrafter"/>
</dbReference>
<dbReference type="Proteomes" id="UP000052946">
    <property type="component" value="Unassembled WGS sequence"/>
</dbReference>
<feature type="binding site" evidence="1">
    <location>
        <position position="177"/>
    </location>
    <ligand>
        <name>Mn(2+)</name>
        <dbReference type="ChEBI" id="CHEBI:29035"/>
        <label>2</label>
    </ligand>
</feature>